<keyword evidence="4" id="KW-1185">Reference proteome</keyword>
<dbReference type="InterPro" id="IPR002539">
    <property type="entry name" value="MaoC-like_dom"/>
</dbReference>
<comment type="similarity">
    <text evidence="1">Belongs to the enoyl-CoA hydratase/isomerase family.</text>
</comment>
<evidence type="ECO:0000313" key="4">
    <source>
        <dbReference type="Proteomes" id="UP001500467"/>
    </source>
</evidence>
<protein>
    <submittedName>
        <fullName evidence="3">MaoC/PaaZ C-terminal domain-containing protein</fullName>
    </submittedName>
</protein>
<dbReference type="EMBL" id="BAAALM010000004">
    <property type="protein sequence ID" value="GAA1196268.1"/>
    <property type="molecule type" value="Genomic_DNA"/>
</dbReference>
<comment type="caution">
    <text evidence="3">The sequence shown here is derived from an EMBL/GenBank/DDBJ whole genome shotgun (WGS) entry which is preliminary data.</text>
</comment>
<dbReference type="Pfam" id="PF01575">
    <property type="entry name" value="MaoC_dehydratas"/>
    <property type="match status" value="1"/>
</dbReference>
<dbReference type="PANTHER" id="PTHR43841:SF1">
    <property type="entry name" value="3-HYDROXYACYL-THIOESTER DEHYDRATASE X"/>
    <property type="match status" value="1"/>
</dbReference>
<dbReference type="SUPFAM" id="SSF54637">
    <property type="entry name" value="Thioesterase/thiol ester dehydrase-isomerase"/>
    <property type="match status" value="2"/>
</dbReference>
<sequence length="281" mass="30607">MTVKELDSAPNVAALYPKVVLGGLRKNGGDTLPDLEFVRTGVVADRDELAAYNQVCGFRLSDELPITYPHIQAFGMQMALMAEPSFPFPLLGMVHVGNRITQHRPVRLDEAVTLRVRVADLRPHEKGKQFDVISEALAGDELVWSDVSTYLRRGGGSGSSGGGQQLAAPTPGAVWRVPGDIGRRYAEVSGDRNPIHLHPLTAKAFGFPSAIAHGMWTKARALAAFEGRLPEAYTVDVKFKLPVLLPAKVAFTAWRTDDGNAFEVWNARKPKPHLTGTITHL</sequence>
<gene>
    <name evidence="3" type="ORF">GCM10009675_09230</name>
</gene>
<dbReference type="Proteomes" id="UP001500467">
    <property type="component" value="Unassembled WGS sequence"/>
</dbReference>
<reference evidence="3 4" key="1">
    <citation type="journal article" date="2019" name="Int. J. Syst. Evol. Microbiol.">
        <title>The Global Catalogue of Microorganisms (GCM) 10K type strain sequencing project: providing services to taxonomists for standard genome sequencing and annotation.</title>
        <authorList>
            <consortium name="The Broad Institute Genomics Platform"/>
            <consortium name="The Broad Institute Genome Sequencing Center for Infectious Disease"/>
            <person name="Wu L."/>
            <person name="Ma J."/>
        </authorList>
    </citation>
    <scope>NUCLEOTIDE SEQUENCE [LARGE SCALE GENOMIC DNA]</scope>
    <source>
        <strain evidence="3 4">JCM 13022</strain>
    </source>
</reference>
<feature type="domain" description="MaoC-like" evidence="2">
    <location>
        <begin position="183"/>
        <end position="273"/>
    </location>
</feature>
<evidence type="ECO:0000256" key="1">
    <source>
        <dbReference type="ARBA" id="ARBA00005254"/>
    </source>
</evidence>
<organism evidence="3 4">
    <name type="scientific">Prauserella alba</name>
    <dbReference type="NCBI Taxonomy" id="176898"/>
    <lineage>
        <taxon>Bacteria</taxon>
        <taxon>Bacillati</taxon>
        <taxon>Actinomycetota</taxon>
        <taxon>Actinomycetes</taxon>
        <taxon>Pseudonocardiales</taxon>
        <taxon>Pseudonocardiaceae</taxon>
        <taxon>Prauserella</taxon>
    </lineage>
</organism>
<evidence type="ECO:0000313" key="3">
    <source>
        <dbReference type="EMBL" id="GAA1196268.1"/>
    </source>
</evidence>
<accession>A0ABN1V937</accession>
<dbReference type="PANTHER" id="PTHR43841">
    <property type="entry name" value="3-HYDROXYACYL-THIOESTER DEHYDRATASE HTDX-RELATED"/>
    <property type="match status" value="1"/>
</dbReference>
<proteinExistence type="inferred from homology"/>
<evidence type="ECO:0000259" key="2">
    <source>
        <dbReference type="Pfam" id="PF01575"/>
    </source>
</evidence>
<dbReference type="Gene3D" id="3.10.129.10">
    <property type="entry name" value="Hotdog Thioesterase"/>
    <property type="match status" value="1"/>
</dbReference>
<dbReference type="InterPro" id="IPR029069">
    <property type="entry name" value="HotDog_dom_sf"/>
</dbReference>
<dbReference type="RefSeq" id="WP_253859443.1">
    <property type="nucleotide sequence ID" value="NZ_BAAALM010000004.1"/>
</dbReference>
<name>A0ABN1V937_9PSEU</name>